<dbReference type="PROSITE" id="PS51192">
    <property type="entry name" value="HELICASE_ATP_BIND_1"/>
    <property type="match status" value="1"/>
</dbReference>
<dbReference type="SUPFAM" id="SSF52540">
    <property type="entry name" value="P-loop containing nucleoside triphosphate hydrolases"/>
    <property type="match status" value="1"/>
</dbReference>
<dbReference type="Pfam" id="PF00570">
    <property type="entry name" value="HRDC"/>
    <property type="match status" value="1"/>
</dbReference>
<feature type="domain" description="Helicase ATP-binding" evidence="18">
    <location>
        <begin position="30"/>
        <end position="199"/>
    </location>
</feature>
<reference evidence="21 23" key="2">
    <citation type="submission" date="2019-08" db="EMBL/GenBank/DDBJ databases">
        <title>In-depth cultivation of the pig gut microbiome towards novel bacterial diversity and tailored functional studies.</title>
        <authorList>
            <person name="Wylensek D."/>
            <person name="Hitch T.C.A."/>
            <person name="Clavel T."/>
        </authorList>
    </citation>
    <scope>NUCLEOTIDE SEQUENCE [LARGE SCALE GENOMIC DNA]</scope>
    <source>
        <strain evidence="21 23">WCA3-601-WT-6J</strain>
    </source>
</reference>
<keyword evidence="12" id="KW-0233">DNA recombination</keyword>
<keyword evidence="4" id="KW-0479">Metal-binding</keyword>
<comment type="similarity">
    <text evidence="3">Belongs to the helicase family. RecQ subfamily.</text>
</comment>
<dbReference type="InterPro" id="IPR036388">
    <property type="entry name" value="WH-like_DNA-bd_sf"/>
</dbReference>
<keyword evidence="11" id="KW-0238">DNA-binding</keyword>
<keyword evidence="7 21" id="KW-0378">Hydrolase</keyword>
<dbReference type="InterPro" id="IPR027417">
    <property type="entry name" value="P-loop_NTPase"/>
</dbReference>
<dbReference type="FunFam" id="3.40.50.300:FF:001389">
    <property type="entry name" value="ATP-dependent DNA helicase RecQ"/>
    <property type="match status" value="1"/>
</dbReference>
<dbReference type="CDD" id="cd18794">
    <property type="entry name" value="SF2_C_RecQ"/>
    <property type="match status" value="1"/>
</dbReference>
<dbReference type="InterPro" id="IPR004589">
    <property type="entry name" value="DNA_helicase_ATP-dep_RecQ"/>
</dbReference>
<dbReference type="GO" id="GO:0006310">
    <property type="term" value="P:DNA recombination"/>
    <property type="evidence" value="ECO:0007669"/>
    <property type="project" value="UniProtKB-UniRule"/>
</dbReference>
<dbReference type="CDD" id="cd17920">
    <property type="entry name" value="DEXHc_RecQ"/>
    <property type="match status" value="1"/>
</dbReference>
<comment type="cofactor">
    <cofactor evidence="1">
        <name>Mg(2+)</name>
        <dbReference type="ChEBI" id="CHEBI:18420"/>
    </cofactor>
</comment>
<reference evidence="20" key="1">
    <citation type="submission" date="2015-02" db="EMBL/GenBank/DDBJ databases">
        <title>A novel member of the family Ruminococcaceae isolated from human feces.</title>
        <authorList>
            <person name="Shkoporov A.N."/>
            <person name="Chaplin A.V."/>
            <person name="Motuzova O.V."/>
            <person name="Kafarskaia L.I."/>
            <person name="Khokhlova E.V."/>
            <person name="Efimov B.A."/>
        </authorList>
    </citation>
    <scope>NUCLEOTIDE SEQUENCE [LARGE SCALE GENOMIC DNA]</scope>
    <source>
        <strain evidence="20">585-1</strain>
    </source>
</reference>
<proteinExistence type="inferred from homology"/>
<dbReference type="PROSITE" id="PS51194">
    <property type="entry name" value="HELICASE_CTER"/>
    <property type="match status" value="1"/>
</dbReference>
<evidence type="ECO:0000256" key="8">
    <source>
        <dbReference type="ARBA" id="ARBA00022806"/>
    </source>
</evidence>
<dbReference type="EMBL" id="JXXK01000007">
    <property type="protein sequence ID" value="KJF40336.1"/>
    <property type="molecule type" value="Genomic_DNA"/>
</dbReference>
<dbReference type="SMART" id="SM00490">
    <property type="entry name" value="HELICc"/>
    <property type="match status" value="1"/>
</dbReference>
<keyword evidence="8 20" id="KW-0347">Helicase</keyword>
<keyword evidence="10" id="KW-0067">ATP-binding</keyword>
<protein>
    <recommendedName>
        <fullName evidence="16">DNA helicase RecQ</fullName>
        <ecNumber evidence="16">5.6.2.4</ecNumber>
    </recommendedName>
</protein>
<evidence type="ECO:0000256" key="7">
    <source>
        <dbReference type="ARBA" id="ARBA00022801"/>
    </source>
</evidence>
<dbReference type="InterPro" id="IPR036390">
    <property type="entry name" value="WH_DNA-bd_sf"/>
</dbReference>
<dbReference type="SUPFAM" id="SSF47819">
    <property type="entry name" value="HRDC-like"/>
    <property type="match status" value="1"/>
</dbReference>
<dbReference type="Proteomes" id="UP000032483">
    <property type="component" value="Unassembled WGS sequence"/>
</dbReference>
<keyword evidence="13" id="KW-0234">DNA repair</keyword>
<dbReference type="Pfam" id="PF00271">
    <property type="entry name" value="Helicase_C"/>
    <property type="match status" value="1"/>
</dbReference>
<evidence type="ECO:0000256" key="5">
    <source>
        <dbReference type="ARBA" id="ARBA00022741"/>
    </source>
</evidence>
<dbReference type="EC" id="5.6.2.4" evidence="16"/>
<dbReference type="SMART" id="SM00487">
    <property type="entry name" value="DEXDc"/>
    <property type="match status" value="1"/>
</dbReference>
<dbReference type="InterPro" id="IPR010997">
    <property type="entry name" value="HRDC-like_sf"/>
</dbReference>
<evidence type="ECO:0000256" key="6">
    <source>
        <dbReference type="ARBA" id="ARBA00022763"/>
    </source>
</evidence>
<dbReference type="PATRIC" id="fig|1550024.3.peg.1514"/>
<dbReference type="InterPro" id="IPR018982">
    <property type="entry name" value="RQC_domain"/>
</dbReference>
<dbReference type="Pfam" id="PF00270">
    <property type="entry name" value="DEAD"/>
    <property type="match status" value="1"/>
</dbReference>
<evidence type="ECO:0000313" key="21">
    <source>
        <dbReference type="EMBL" id="MST90389.1"/>
    </source>
</evidence>
<dbReference type="InterPro" id="IPR044876">
    <property type="entry name" value="HRDC_dom_sf"/>
</dbReference>
<evidence type="ECO:0000313" key="23">
    <source>
        <dbReference type="Proteomes" id="UP000431913"/>
    </source>
</evidence>
<dbReference type="GO" id="GO:0009378">
    <property type="term" value="F:four-way junction helicase activity"/>
    <property type="evidence" value="ECO:0007669"/>
    <property type="project" value="TreeGrafter"/>
</dbReference>
<keyword evidence="6" id="KW-0227">DNA damage</keyword>
<dbReference type="SUPFAM" id="SSF46785">
    <property type="entry name" value="Winged helix' DNA-binding domain"/>
    <property type="match status" value="1"/>
</dbReference>
<dbReference type="GO" id="GO:0003677">
    <property type="term" value="F:DNA binding"/>
    <property type="evidence" value="ECO:0007669"/>
    <property type="project" value="UniProtKB-KW"/>
</dbReference>
<dbReference type="GO" id="GO:0006260">
    <property type="term" value="P:DNA replication"/>
    <property type="evidence" value="ECO:0007669"/>
    <property type="project" value="InterPro"/>
</dbReference>
<evidence type="ECO:0000256" key="11">
    <source>
        <dbReference type="ARBA" id="ARBA00023125"/>
    </source>
</evidence>
<keyword evidence="14" id="KW-0413">Isomerase</keyword>
<comment type="catalytic activity">
    <reaction evidence="15">
        <text>Couples ATP hydrolysis with the unwinding of duplex DNA by translocating in the 3'-5' direction.</text>
        <dbReference type="EC" id="5.6.2.4"/>
    </reaction>
</comment>
<dbReference type="PROSITE" id="PS50967">
    <property type="entry name" value="HRDC"/>
    <property type="match status" value="1"/>
</dbReference>
<keyword evidence="9" id="KW-0862">Zinc</keyword>
<dbReference type="PANTHER" id="PTHR13710:SF105">
    <property type="entry name" value="ATP-DEPENDENT DNA HELICASE Q1"/>
    <property type="match status" value="1"/>
</dbReference>
<dbReference type="InterPro" id="IPR014001">
    <property type="entry name" value="Helicase_ATP-bd"/>
</dbReference>
<dbReference type="GO" id="GO:0005524">
    <property type="term" value="F:ATP binding"/>
    <property type="evidence" value="ECO:0007669"/>
    <property type="project" value="UniProtKB-KW"/>
</dbReference>
<evidence type="ECO:0000256" key="12">
    <source>
        <dbReference type="ARBA" id="ARBA00023172"/>
    </source>
</evidence>
<dbReference type="GO" id="GO:0046872">
    <property type="term" value="F:metal ion binding"/>
    <property type="evidence" value="ECO:0007669"/>
    <property type="project" value="UniProtKB-KW"/>
</dbReference>
<dbReference type="InterPro" id="IPR011545">
    <property type="entry name" value="DEAD/DEAH_box_helicase_dom"/>
</dbReference>
<comment type="caution">
    <text evidence="20">The sequence shown here is derived from an EMBL/GenBank/DDBJ whole genome shotgun (WGS) entry which is preliminary data.</text>
</comment>
<evidence type="ECO:0000256" key="13">
    <source>
        <dbReference type="ARBA" id="ARBA00023204"/>
    </source>
</evidence>
<dbReference type="SMART" id="SM00956">
    <property type="entry name" value="RQC"/>
    <property type="match status" value="1"/>
</dbReference>
<evidence type="ECO:0000256" key="2">
    <source>
        <dbReference type="ARBA" id="ARBA00001947"/>
    </source>
</evidence>
<evidence type="ECO:0000256" key="16">
    <source>
        <dbReference type="NCBIfam" id="TIGR01389"/>
    </source>
</evidence>
<keyword evidence="5" id="KW-0547">Nucleotide-binding</keyword>
<dbReference type="NCBIfam" id="TIGR00614">
    <property type="entry name" value="recQ_fam"/>
    <property type="match status" value="1"/>
</dbReference>
<dbReference type="GeneID" id="42856306"/>
<evidence type="ECO:0000259" key="18">
    <source>
        <dbReference type="PROSITE" id="PS51192"/>
    </source>
</evidence>
<evidence type="ECO:0000256" key="3">
    <source>
        <dbReference type="ARBA" id="ARBA00005446"/>
    </source>
</evidence>
<evidence type="ECO:0000259" key="19">
    <source>
        <dbReference type="PROSITE" id="PS51194"/>
    </source>
</evidence>
<dbReference type="RefSeq" id="WP_009324783.1">
    <property type="nucleotide sequence ID" value="NZ_CATXDA010000056.1"/>
</dbReference>
<feature type="domain" description="Helicase C-terminal" evidence="19">
    <location>
        <begin position="223"/>
        <end position="370"/>
    </location>
</feature>
<evidence type="ECO:0000256" key="10">
    <source>
        <dbReference type="ARBA" id="ARBA00022840"/>
    </source>
</evidence>
<dbReference type="GO" id="GO:0016787">
    <property type="term" value="F:hydrolase activity"/>
    <property type="evidence" value="ECO:0007669"/>
    <property type="project" value="UniProtKB-KW"/>
</dbReference>
<dbReference type="Gene3D" id="3.40.50.300">
    <property type="entry name" value="P-loop containing nucleotide triphosphate hydrolases"/>
    <property type="match status" value="2"/>
</dbReference>
<dbReference type="InterPro" id="IPR002121">
    <property type="entry name" value="HRDC_dom"/>
</dbReference>
<evidence type="ECO:0000259" key="17">
    <source>
        <dbReference type="PROSITE" id="PS50967"/>
    </source>
</evidence>
<evidence type="ECO:0000256" key="15">
    <source>
        <dbReference type="ARBA" id="ARBA00034617"/>
    </source>
</evidence>
<dbReference type="GO" id="GO:0009432">
    <property type="term" value="P:SOS response"/>
    <property type="evidence" value="ECO:0007669"/>
    <property type="project" value="UniProtKB-UniRule"/>
</dbReference>
<dbReference type="Gene3D" id="1.10.150.80">
    <property type="entry name" value="HRDC domain"/>
    <property type="match status" value="1"/>
</dbReference>
<evidence type="ECO:0000256" key="1">
    <source>
        <dbReference type="ARBA" id="ARBA00001946"/>
    </source>
</evidence>
<keyword evidence="22" id="KW-1185">Reference proteome</keyword>
<evidence type="ECO:0000313" key="20">
    <source>
        <dbReference type="EMBL" id="KJF40336.1"/>
    </source>
</evidence>
<evidence type="ECO:0000256" key="14">
    <source>
        <dbReference type="ARBA" id="ARBA00023235"/>
    </source>
</evidence>
<dbReference type="EMBL" id="VUNJ01000001">
    <property type="protein sequence ID" value="MST90389.1"/>
    <property type="molecule type" value="Genomic_DNA"/>
</dbReference>
<dbReference type="GO" id="GO:0006281">
    <property type="term" value="P:DNA repair"/>
    <property type="evidence" value="ECO:0007669"/>
    <property type="project" value="UniProtKB-KW"/>
</dbReference>
<dbReference type="InterPro" id="IPR006293">
    <property type="entry name" value="DNA_helicase_ATP-dep_RecQ_bac"/>
</dbReference>
<dbReference type="GO" id="GO:0043590">
    <property type="term" value="C:bacterial nucleoid"/>
    <property type="evidence" value="ECO:0007669"/>
    <property type="project" value="TreeGrafter"/>
</dbReference>
<evidence type="ECO:0000256" key="9">
    <source>
        <dbReference type="ARBA" id="ARBA00022833"/>
    </source>
</evidence>
<dbReference type="SMART" id="SM00341">
    <property type="entry name" value="HRDC"/>
    <property type="match status" value="1"/>
</dbReference>
<name>A0A0D8J1C0_9FIRM</name>
<accession>A0A0D8J1C0</accession>
<evidence type="ECO:0000313" key="22">
    <source>
        <dbReference type="Proteomes" id="UP000032483"/>
    </source>
</evidence>
<dbReference type="Pfam" id="PF16124">
    <property type="entry name" value="RecQ_Zn_bind"/>
    <property type="match status" value="1"/>
</dbReference>
<dbReference type="Gene3D" id="1.10.10.10">
    <property type="entry name" value="Winged helix-like DNA-binding domain superfamily/Winged helix DNA-binding domain"/>
    <property type="match status" value="1"/>
</dbReference>
<dbReference type="NCBIfam" id="TIGR01389">
    <property type="entry name" value="recQ"/>
    <property type="match status" value="1"/>
</dbReference>
<organism evidence="20 22">
    <name type="scientific">Ruthenibacterium lactatiformans</name>
    <dbReference type="NCBI Taxonomy" id="1550024"/>
    <lineage>
        <taxon>Bacteria</taxon>
        <taxon>Bacillati</taxon>
        <taxon>Bacillota</taxon>
        <taxon>Clostridia</taxon>
        <taxon>Eubacteriales</taxon>
        <taxon>Oscillospiraceae</taxon>
        <taxon>Ruthenibacterium</taxon>
    </lineage>
</organism>
<evidence type="ECO:0000256" key="4">
    <source>
        <dbReference type="ARBA" id="ARBA00022723"/>
    </source>
</evidence>
<dbReference type="PANTHER" id="PTHR13710">
    <property type="entry name" value="DNA HELICASE RECQ FAMILY MEMBER"/>
    <property type="match status" value="1"/>
</dbReference>
<dbReference type="AlphaFoldDB" id="A0A0D8J1C0"/>
<dbReference type="InterPro" id="IPR032284">
    <property type="entry name" value="RecQ_Zn-bd"/>
</dbReference>
<feature type="domain" description="HRDC" evidence="17">
    <location>
        <begin position="532"/>
        <end position="606"/>
    </location>
</feature>
<dbReference type="InterPro" id="IPR001650">
    <property type="entry name" value="Helicase_C-like"/>
</dbReference>
<dbReference type="Proteomes" id="UP000431913">
    <property type="component" value="Unassembled WGS sequence"/>
</dbReference>
<comment type="cofactor">
    <cofactor evidence="2">
        <name>Zn(2+)</name>
        <dbReference type="ChEBI" id="CHEBI:29105"/>
    </cofactor>
</comment>
<dbReference type="GO" id="GO:0005737">
    <property type="term" value="C:cytoplasm"/>
    <property type="evidence" value="ECO:0007669"/>
    <property type="project" value="TreeGrafter"/>
</dbReference>
<dbReference type="Pfam" id="PF09382">
    <property type="entry name" value="RQC"/>
    <property type="match status" value="1"/>
</dbReference>
<gene>
    <name evidence="21" type="primary">recQ</name>
    <name evidence="21" type="ORF">FYJ76_00330</name>
    <name evidence="20" type="ORF">TQ39_06725</name>
</gene>
<dbReference type="GO" id="GO:0030894">
    <property type="term" value="C:replisome"/>
    <property type="evidence" value="ECO:0007669"/>
    <property type="project" value="TreeGrafter"/>
</dbReference>
<sequence length="606" mass="67120">MEAQPVSEKRALLKSVFGYEGFRPGQEQLIDALLQGRDAMGIMPTGAGKSMCYQLPALLLPGITLVVSPLISLMKDQVNALVQSGVRAAYLNSSLTEGQTAKAIANAMEGVYKIIYVAPERLFTPRFQNFAQGMNISMVCVDEAHCVSQWGQDFRPGYLDIARFLETLPRRPVVGAFTATATGEVREDIVRLLGLADPVTVVTGFDRPNLYFGVEEPRDKYAAVTRYLAAHTGASGIVYCLTRKTVEEVCEKLRADGYAATRYHAGLSADERQRNQDAFLYDEARVMVATNAFGMGIDKSNVSFVLHYNMPKNIESYYQEAGRAGRDGQPADCILLYGGKDVVTNRFFIEKDDENDALDEETRRLVREKDEERLRRMTFYCHSGSCLRAYLLRYFGENAPEHCDNCSVCSTQTEKVDVSGEARIIFLFLRDLRYPLGAATVIDALRGSESERVLRHRLERADGYGRLRSVSAARLRAIFNHLTAAGYLEQAAGQYPTLSLGAPALEFLEYGGTVTLRVAKEAPRAHESTAALPADMALFERLKELRLKFAKRAGVPAFVIFTDATLRAMSAQKPRTMAEFLKVPGVGGKKADAYGKAFLERIGEES</sequence>
<dbReference type="GO" id="GO:0043138">
    <property type="term" value="F:3'-5' DNA helicase activity"/>
    <property type="evidence" value="ECO:0007669"/>
    <property type="project" value="UniProtKB-EC"/>
</dbReference>